<feature type="binding site" evidence="8">
    <location>
        <position position="51"/>
    </location>
    <ligand>
        <name>FMN</name>
        <dbReference type="ChEBI" id="CHEBI:58210"/>
        <note>ligand shared between dimeric partners</note>
    </ligand>
</feature>
<dbReference type="Gene3D" id="3.40.109.10">
    <property type="entry name" value="NADH Oxidase"/>
    <property type="match status" value="1"/>
</dbReference>
<dbReference type="InterPro" id="IPR000415">
    <property type="entry name" value="Nitroreductase-like"/>
</dbReference>
<dbReference type="PIRSF" id="PIRSF000232">
    <property type="entry name" value="YdjA"/>
    <property type="match status" value="1"/>
</dbReference>
<keyword evidence="6 7" id="KW-0520">NAD</keyword>
<dbReference type="SUPFAM" id="SSF55469">
    <property type="entry name" value="FMN-dependent nitroreductase-like"/>
    <property type="match status" value="1"/>
</dbReference>
<evidence type="ECO:0000256" key="3">
    <source>
        <dbReference type="ARBA" id="ARBA00022643"/>
    </source>
</evidence>
<evidence type="ECO:0000259" key="9">
    <source>
        <dbReference type="Pfam" id="PF00881"/>
    </source>
</evidence>
<evidence type="ECO:0000313" key="10">
    <source>
        <dbReference type="EMBL" id="MDG5974001.1"/>
    </source>
</evidence>
<comment type="similarity">
    <text evidence="1 7">Belongs to the nitroreductase family.</text>
</comment>
<dbReference type="OrthoDB" id="9804207at2"/>
<keyword evidence="3 7" id="KW-0288">FMN</keyword>
<dbReference type="EC" id="1.-.-.-" evidence="7"/>
<evidence type="ECO:0000256" key="8">
    <source>
        <dbReference type="PIRSR" id="PIRSR000232-1"/>
    </source>
</evidence>
<evidence type="ECO:0000256" key="7">
    <source>
        <dbReference type="PIRNR" id="PIRNR000232"/>
    </source>
</evidence>
<proteinExistence type="inferred from homology"/>
<feature type="binding site" description="in other chain" evidence="8">
    <location>
        <begin position="160"/>
        <end position="162"/>
    </location>
    <ligand>
        <name>FMN</name>
        <dbReference type="ChEBI" id="CHEBI:58210"/>
        <note>ligand shared between dimeric partners</note>
    </ligand>
</feature>
<feature type="domain" description="Nitroreductase" evidence="9">
    <location>
        <begin position="24"/>
        <end position="190"/>
    </location>
</feature>
<organism evidence="10 11">
    <name type="scientific">Hydrogenophaga taeniospiralis CCUG 15921</name>
    <dbReference type="NCBI Taxonomy" id="1281780"/>
    <lineage>
        <taxon>Bacteria</taxon>
        <taxon>Pseudomonadati</taxon>
        <taxon>Pseudomonadota</taxon>
        <taxon>Betaproteobacteria</taxon>
        <taxon>Burkholderiales</taxon>
        <taxon>Comamonadaceae</taxon>
        <taxon>Hydrogenophaga</taxon>
    </lineage>
</organism>
<keyword evidence="2 7" id="KW-0285">Flavoprotein</keyword>
<name>A0A9X4NQE5_9BURK</name>
<evidence type="ECO:0000256" key="6">
    <source>
        <dbReference type="ARBA" id="ARBA00023027"/>
    </source>
</evidence>
<evidence type="ECO:0000256" key="1">
    <source>
        <dbReference type="ARBA" id="ARBA00007118"/>
    </source>
</evidence>
<keyword evidence="11" id="KW-1185">Reference proteome</keyword>
<dbReference type="GO" id="GO:0016491">
    <property type="term" value="F:oxidoreductase activity"/>
    <property type="evidence" value="ECO:0007669"/>
    <property type="project" value="UniProtKB-UniRule"/>
</dbReference>
<dbReference type="AlphaFoldDB" id="A0A9X4NQE5"/>
<dbReference type="PANTHER" id="PTHR43821:SF1">
    <property type="entry name" value="NAD(P)H NITROREDUCTASE YDJA-RELATED"/>
    <property type="match status" value="1"/>
</dbReference>
<protein>
    <recommendedName>
        <fullName evidence="7">Putative NAD(P)H nitroreductase</fullName>
        <ecNumber evidence="7">1.-.-.-</ecNumber>
    </recommendedName>
</protein>
<dbReference type="Proteomes" id="UP001152876">
    <property type="component" value="Unassembled WGS sequence"/>
</dbReference>
<evidence type="ECO:0000256" key="5">
    <source>
        <dbReference type="ARBA" id="ARBA00023002"/>
    </source>
</evidence>
<keyword evidence="5 7" id="KW-0560">Oxidoreductase</keyword>
<sequence>MDATVSPELSDFASALIHSRHNVSPRRLDAPGPTPAQLQTILGAAAAAPDHGQLTPWRFVIVPYARRWLLADAFGLALMDRDPNATGEQIDNAREKAHRAPFLMLAVARLNDPHALADTPPRSHEPAEAEVGDAERLVSLGCAIQNILLTAHALGLGTGLTSGQAMASPRLRSLFGLGPGEQAICCINIGSVTRRKTPRLRPHTADYISSL</sequence>
<keyword evidence="4 7" id="KW-0521">NADP</keyword>
<dbReference type="EMBL" id="AOGK01000001">
    <property type="protein sequence ID" value="MDG5974001.1"/>
    <property type="molecule type" value="Genomic_DNA"/>
</dbReference>
<evidence type="ECO:0000313" key="11">
    <source>
        <dbReference type="Proteomes" id="UP001152876"/>
    </source>
</evidence>
<dbReference type="RefSeq" id="WP_068168471.1">
    <property type="nucleotide sequence ID" value="NZ_AOGK01000001.1"/>
</dbReference>
<comment type="caution">
    <text evidence="10">The sequence shown here is derived from an EMBL/GenBank/DDBJ whole genome shotgun (WGS) entry which is preliminary data.</text>
</comment>
<dbReference type="InterPro" id="IPR026021">
    <property type="entry name" value="YdjA-like"/>
</dbReference>
<dbReference type="InterPro" id="IPR029479">
    <property type="entry name" value="Nitroreductase"/>
</dbReference>
<comment type="cofactor">
    <cofactor evidence="8">
        <name>FMN</name>
        <dbReference type="ChEBI" id="CHEBI:58210"/>
    </cofactor>
    <text evidence="8">Binds 1 FMN per subunit.</text>
</comment>
<dbReference type="CDD" id="cd02135">
    <property type="entry name" value="YdjA-like"/>
    <property type="match status" value="1"/>
</dbReference>
<dbReference type="PANTHER" id="PTHR43821">
    <property type="entry name" value="NAD(P)H NITROREDUCTASE YDJA-RELATED"/>
    <property type="match status" value="1"/>
</dbReference>
<evidence type="ECO:0000256" key="4">
    <source>
        <dbReference type="ARBA" id="ARBA00022857"/>
    </source>
</evidence>
<accession>A0A9X4NQE5</accession>
<reference evidence="10" key="1">
    <citation type="submission" date="2013-01" db="EMBL/GenBank/DDBJ databases">
        <title>Genome draft of Hydrogenophaga taeniospiralis 2K1.</title>
        <authorList>
            <person name="Gomila M."/>
            <person name="Lalucat J."/>
        </authorList>
    </citation>
    <scope>NUCLEOTIDE SEQUENCE</scope>
    <source>
        <strain evidence="10">CCUG 15921</strain>
    </source>
</reference>
<gene>
    <name evidence="10" type="ORF">H010_01970</name>
</gene>
<dbReference type="InterPro" id="IPR052530">
    <property type="entry name" value="NAD(P)H_nitroreductase"/>
</dbReference>
<dbReference type="Pfam" id="PF00881">
    <property type="entry name" value="Nitroreductase"/>
    <property type="match status" value="1"/>
</dbReference>
<evidence type="ECO:0000256" key="2">
    <source>
        <dbReference type="ARBA" id="ARBA00022630"/>
    </source>
</evidence>